<proteinExistence type="predicted"/>
<dbReference type="EMBL" id="BMOD01000012">
    <property type="protein sequence ID" value="GGJ42707.1"/>
    <property type="molecule type" value="Genomic_DNA"/>
</dbReference>
<sequence>MFREIFFGCQTINCLSTGMCCVDWGRFAREGLAGRVWLEGFGWKGLAGRVWLPEPDRTPCKGWFAMGILSREGAFLFACLTERGIILFLIYSDIGI</sequence>
<accession>A0ABQ2D262</accession>
<evidence type="ECO:0000313" key="1">
    <source>
        <dbReference type="EMBL" id="GGJ42707.1"/>
    </source>
</evidence>
<evidence type="ECO:0000313" key="2">
    <source>
        <dbReference type="Proteomes" id="UP000632222"/>
    </source>
</evidence>
<comment type="caution">
    <text evidence="1">The sequence shown here is derived from an EMBL/GenBank/DDBJ whole genome shotgun (WGS) entry which is preliminary data.</text>
</comment>
<protein>
    <submittedName>
        <fullName evidence="1">Uncharacterized protein</fullName>
    </submittedName>
</protein>
<organism evidence="1 2">
    <name type="scientific">Deinococcus roseus</name>
    <dbReference type="NCBI Taxonomy" id="392414"/>
    <lineage>
        <taxon>Bacteria</taxon>
        <taxon>Thermotogati</taxon>
        <taxon>Deinococcota</taxon>
        <taxon>Deinococci</taxon>
        <taxon>Deinococcales</taxon>
        <taxon>Deinococcaceae</taxon>
        <taxon>Deinococcus</taxon>
    </lineage>
</organism>
<name>A0ABQ2D262_9DEIO</name>
<dbReference type="Proteomes" id="UP000632222">
    <property type="component" value="Unassembled WGS sequence"/>
</dbReference>
<gene>
    <name evidence="1" type="ORF">GCM10008938_31060</name>
</gene>
<reference evidence="2" key="1">
    <citation type="journal article" date="2019" name="Int. J. Syst. Evol. Microbiol.">
        <title>The Global Catalogue of Microorganisms (GCM) 10K type strain sequencing project: providing services to taxonomists for standard genome sequencing and annotation.</title>
        <authorList>
            <consortium name="The Broad Institute Genomics Platform"/>
            <consortium name="The Broad Institute Genome Sequencing Center for Infectious Disease"/>
            <person name="Wu L."/>
            <person name="Ma J."/>
        </authorList>
    </citation>
    <scope>NUCLEOTIDE SEQUENCE [LARGE SCALE GENOMIC DNA]</scope>
    <source>
        <strain evidence="2">JCM 14370</strain>
    </source>
</reference>
<keyword evidence="2" id="KW-1185">Reference proteome</keyword>